<feature type="domain" description="LpxI C-terminal" evidence="1">
    <location>
        <begin position="136"/>
        <end position="264"/>
    </location>
</feature>
<dbReference type="Proteomes" id="UP000266287">
    <property type="component" value="Unassembled WGS sequence"/>
</dbReference>
<dbReference type="PANTHER" id="PTHR39962">
    <property type="entry name" value="BLL4848 PROTEIN"/>
    <property type="match status" value="1"/>
</dbReference>
<dbReference type="EMBL" id="NDHY01000001">
    <property type="protein sequence ID" value="RII00983.1"/>
    <property type="molecule type" value="Genomic_DNA"/>
</dbReference>
<evidence type="ECO:0000259" key="1">
    <source>
        <dbReference type="Pfam" id="PF06230"/>
    </source>
</evidence>
<dbReference type="Gene3D" id="3.40.140.80">
    <property type="match status" value="1"/>
</dbReference>
<dbReference type="InterPro" id="IPR053174">
    <property type="entry name" value="LpxI"/>
</dbReference>
<accession>A0A399G0S7</accession>
<dbReference type="PANTHER" id="PTHR39962:SF1">
    <property type="entry name" value="LPXI FAMILY PROTEIN"/>
    <property type="match status" value="1"/>
</dbReference>
<evidence type="ECO:0000313" key="3">
    <source>
        <dbReference type="EMBL" id="RII00983.1"/>
    </source>
</evidence>
<reference evidence="3 4" key="1">
    <citation type="submission" date="2018-08" db="EMBL/GenBank/DDBJ databases">
        <title>Draft genome of candidate division NPL-UPA2 bacterium Unc8 that adapted to ultra-basic serpentinizing groundwater.</title>
        <authorList>
            <person name="Ishii S."/>
            <person name="Suzuki S."/>
            <person name="Nealson K.H."/>
        </authorList>
    </citation>
    <scope>NUCLEOTIDE SEQUENCE [LARGE SCALE GENOMIC DNA]</scope>
    <source>
        <strain evidence="3">Unc8</strain>
    </source>
</reference>
<comment type="caution">
    <text evidence="3">The sequence shown here is derived from an EMBL/GenBank/DDBJ whole genome shotgun (WGS) entry which is preliminary data.</text>
</comment>
<dbReference type="InterPro" id="IPR041255">
    <property type="entry name" value="LpxI_N"/>
</dbReference>
<dbReference type="InterPro" id="IPR043167">
    <property type="entry name" value="LpxI_C_sf"/>
</dbReference>
<proteinExistence type="predicted"/>
<dbReference type="Pfam" id="PF17930">
    <property type="entry name" value="LpxI_N"/>
    <property type="match status" value="1"/>
</dbReference>
<evidence type="ECO:0000313" key="4">
    <source>
        <dbReference type="Proteomes" id="UP000266287"/>
    </source>
</evidence>
<dbReference type="AlphaFoldDB" id="A0A399G0S7"/>
<dbReference type="Gene3D" id="3.40.50.20">
    <property type="match status" value="1"/>
</dbReference>
<feature type="domain" description="LpxI N-terminal" evidence="2">
    <location>
        <begin position="3"/>
        <end position="130"/>
    </location>
</feature>
<protein>
    <submittedName>
        <fullName evidence="3">LpxI family protein</fullName>
    </submittedName>
</protein>
<gene>
    <name evidence="3" type="ORF">B9J77_00100</name>
</gene>
<dbReference type="Pfam" id="PF06230">
    <property type="entry name" value="LpxI_C"/>
    <property type="match status" value="1"/>
</dbReference>
<name>A0A399G0S7_UNCN2</name>
<dbReference type="InterPro" id="IPR010415">
    <property type="entry name" value="LpxI_C"/>
</dbReference>
<evidence type="ECO:0000259" key="2">
    <source>
        <dbReference type="Pfam" id="PF17930"/>
    </source>
</evidence>
<organism evidence="3 4">
    <name type="scientific">candidate division NPL-UPA2 bacterium Unc8</name>
    <dbReference type="NCBI Taxonomy" id="1980939"/>
    <lineage>
        <taxon>Bacteria</taxon>
    </lineage>
</organism>
<sequence length="267" mass="29189">MKKIGLIAGGGKLPLLLSKEANKNGTKIFAAAISEYASPQLKNEVEEIKWLRVGEFEQIAGFFKSCGISLVAMIGVVPQSLLLNRADFDDRINSLLSQLEIKQTESVLGAIASELSREGIELIDSRKYLSAFLPQPGVLTKRKPTERELKDIELGRKILREISPLDIGQTILIKNGIILSIEAIEGTDSCIHRGAILAKSGAVIVKMSKSRQDMRFDIPVVGAKTLTLMRKVKAAILAIEKEKVIVLDKEKAVKIANEAGISIVVYE</sequence>